<reference evidence="9 10" key="1">
    <citation type="journal article" date="2024" name="G3 (Bethesda)">
        <title>Genome assembly of Hibiscus sabdariffa L. provides insights into metabolisms of medicinal natural products.</title>
        <authorList>
            <person name="Kim T."/>
        </authorList>
    </citation>
    <scope>NUCLEOTIDE SEQUENCE [LARGE SCALE GENOMIC DNA]</scope>
    <source>
        <strain evidence="9">TK-2024</strain>
        <tissue evidence="9">Old leaves</tissue>
    </source>
</reference>
<evidence type="ECO:0000259" key="8">
    <source>
        <dbReference type="Pfam" id="PF02701"/>
    </source>
</evidence>
<evidence type="ECO:0000313" key="9">
    <source>
        <dbReference type="EMBL" id="KAK8992834.1"/>
    </source>
</evidence>
<dbReference type="Pfam" id="PF02701">
    <property type="entry name" value="Zn_ribbon_Dof"/>
    <property type="match status" value="1"/>
</dbReference>
<evidence type="ECO:0000256" key="5">
    <source>
        <dbReference type="ARBA" id="ARBA00023125"/>
    </source>
</evidence>
<dbReference type="InterPro" id="IPR003851">
    <property type="entry name" value="Znf_Dof"/>
</dbReference>
<keyword evidence="10" id="KW-1185">Reference proteome</keyword>
<dbReference type="PANTHER" id="PTHR31992">
    <property type="entry name" value="DOF ZINC FINGER PROTEIN DOF1.4-RELATED"/>
    <property type="match status" value="1"/>
</dbReference>
<sequence>MYPMLFAGHRLLTMSGRAASFASFVHMISAIDRNISQDTLFGPVPSTSLAKVFGCVSVFIPMIGQNKHAGSNKCPRCESTNTEFCYFNNYRLISPRHFIPINDQHKHDSLTQSLENLSPGSAKRNMRASQAS</sequence>
<accession>A0ABR2PWQ5</accession>
<protein>
    <recommendedName>
        <fullName evidence="8">Dof-type domain-containing protein</fullName>
    </recommendedName>
</protein>
<organism evidence="9 10">
    <name type="scientific">Hibiscus sabdariffa</name>
    <name type="common">roselle</name>
    <dbReference type="NCBI Taxonomy" id="183260"/>
    <lineage>
        <taxon>Eukaryota</taxon>
        <taxon>Viridiplantae</taxon>
        <taxon>Streptophyta</taxon>
        <taxon>Embryophyta</taxon>
        <taxon>Tracheophyta</taxon>
        <taxon>Spermatophyta</taxon>
        <taxon>Magnoliopsida</taxon>
        <taxon>eudicotyledons</taxon>
        <taxon>Gunneridae</taxon>
        <taxon>Pentapetalae</taxon>
        <taxon>rosids</taxon>
        <taxon>malvids</taxon>
        <taxon>Malvales</taxon>
        <taxon>Malvaceae</taxon>
        <taxon>Malvoideae</taxon>
        <taxon>Hibiscus</taxon>
    </lineage>
</organism>
<evidence type="ECO:0000256" key="6">
    <source>
        <dbReference type="ARBA" id="ARBA00023163"/>
    </source>
</evidence>
<comment type="caution">
    <text evidence="9">The sequence shown here is derived from an EMBL/GenBank/DDBJ whole genome shotgun (WGS) entry which is preliminary data.</text>
</comment>
<dbReference type="PANTHER" id="PTHR31992:SF313">
    <property type="entry name" value="DOF ZINC FINGER PROTEIN DOF5.7"/>
    <property type="match status" value="1"/>
</dbReference>
<evidence type="ECO:0000256" key="7">
    <source>
        <dbReference type="ARBA" id="ARBA00023242"/>
    </source>
</evidence>
<keyword evidence="5" id="KW-0238">DNA-binding</keyword>
<evidence type="ECO:0000256" key="2">
    <source>
        <dbReference type="ARBA" id="ARBA00022771"/>
    </source>
</evidence>
<dbReference type="Proteomes" id="UP001396334">
    <property type="component" value="Unassembled WGS sequence"/>
</dbReference>
<keyword evidence="6" id="KW-0804">Transcription</keyword>
<dbReference type="EMBL" id="JBBPBN010000050">
    <property type="protein sequence ID" value="KAK8992834.1"/>
    <property type="molecule type" value="Genomic_DNA"/>
</dbReference>
<evidence type="ECO:0000256" key="4">
    <source>
        <dbReference type="ARBA" id="ARBA00023015"/>
    </source>
</evidence>
<keyword evidence="7" id="KW-0539">Nucleus</keyword>
<name>A0ABR2PWQ5_9ROSI</name>
<proteinExistence type="predicted"/>
<keyword evidence="3" id="KW-0862">Zinc</keyword>
<keyword evidence="1" id="KW-0479">Metal-binding</keyword>
<evidence type="ECO:0000313" key="10">
    <source>
        <dbReference type="Proteomes" id="UP001396334"/>
    </source>
</evidence>
<evidence type="ECO:0000256" key="1">
    <source>
        <dbReference type="ARBA" id="ARBA00022723"/>
    </source>
</evidence>
<keyword evidence="4" id="KW-0805">Transcription regulation</keyword>
<evidence type="ECO:0000256" key="3">
    <source>
        <dbReference type="ARBA" id="ARBA00022833"/>
    </source>
</evidence>
<feature type="domain" description="Dof-type" evidence="8">
    <location>
        <begin position="72"/>
        <end position="99"/>
    </location>
</feature>
<dbReference type="InterPro" id="IPR045174">
    <property type="entry name" value="Dof"/>
</dbReference>
<keyword evidence="2" id="KW-0863">Zinc-finger</keyword>
<gene>
    <name evidence="9" type="ORF">V6N11_048902</name>
</gene>